<dbReference type="Proteomes" id="UP000076510">
    <property type="component" value="Unassembled WGS sequence"/>
</dbReference>
<dbReference type="PATRIC" id="fig|189381.10.peg.3595"/>
<dbReference type="RefSeq" id="WP_048003674.1">
    <property type="nucleotide sequence ID" value="NZ_CP047095.1"/>
</dbReference>
<organism evidence="1 2">
    <name type="scientific">Rossellomorea marisflavi</name>
    <dbReference type="NCBI Taxonomy" id="189381"/>
    <lineage>
        <taxon>Bacteria</taxon>
        <taxon>Bacillati</taxon>
        <taxon>Bacillota</taxon>
        <taxon>Bacilli</taxon>
        <taxon>Bacillales</taxon>
        <taxon>Bacillaceae</taxon>
        <taxon>Rossellomorea</taxon>
    </lineage>
</organism>
<comment type="caution">
    <text evidence="1">The sequence shown here is derived from an EMBL/GenBank/DDBJ whole genome shotgun (WGS) entry which is preliminary data.</text>
</comment>
<dbReference type="EMBL" id="LQQY01000034">
    <property type="protein sequence ID" value="KZE45305.1"/>
    <property type="molecule type" value="Genomic_DNA"/>
</dbReference>
<reference evidence="2" key="1">
    <citation type="submission" date="2016-01" db="EMBL/GenBank/DDBJ databases">
        <title>Whole genome sequencing of Bhargavaea cecembensis T14.</title>
        <authorList>
            <person name="Hong K.W."/>
        </authorList>
    </citation>
    <scope>NUCLEOTIDE SEQUENCE [LARGE SCALE GENOMIC DNA]</scope>
    <source>
        <strain evidence="2">M19</strain>
    </source>
</reference>
<evidence type="ECO:0000313" key="1">
    <source>
        <dbReference type="EMBL" id="KZE45305.1"/>
    </source>
</evidence>
<gene>
    <name evidence="1" type="ORF">AV649_03675</name>
</gene>
<proteinExistence type="predicted"/>
<protein>
    <submittedName>
        <fullName evidence="1">Uncharacterized protein</fullName>
    </submittedName>
</protein>
<dbReference type="OrthoDB" id="2892818at2"/>
<name>A0A0J5SRC3_9BACI</name>
<sequence>MPNMESKGPYYGQATSPDTSYAYGPFSLATFYPPIPRRPGAPILSPKGVGYGCYTGPGRYGTVLGQGTPFFFVSLA</sequence>
<accession>A0A0J5SRC3</accession>
<dbReference type="AlphaFoldDB" id="A0A0J5SRC3"/>
<evidence type="ECO:0000313" key="2">
    <source>
        <dbReference type="Proteomes" id="UP000076510"/>
    </source>
</evidence>